<evidence type="ECO:0000259" key="2">
    <source>
        <dbReference type="PROSITE" id="PS51736"/>
    </source>
</evidence>
<dbReference type="SMART" id="SM00857">
    <property type="entry name" value="Resolvase"/>
    <property type="match status" value="1"/>
</dbReference>
<dbReference type="InterPro" id="IPR038109">
    <property type="entry name" value="DNA_bind_recomb_sf"/>
</dbReference>
<dbReference type="CDD" id="cd00338">
    <property type="entry name" value="Ser_Recombinase"/>
    <property type="match status" value="1"/>
</dbReference>
<gene>
    <name evidence="4" type="ORF">GCM10010915_12210</name>
</gene>
<dbReference type="Gene3D" id="3.90.1750.20">
    <property type="entry name" value="Putative Large Serine Recombinase, Chain B, Domain 2"/>
    <property type="match status" value="1"/>
</dbReference>
<dbReference type="AlphaFoldDB" id="A0A916Y6P3"/>
<dbReference type="InterPro" id="IPR050639">
    <property type="entry name" value="SSR_resolvase"/>
</dbReference>
<evidence type="ECO:0000313" key="5">
    <source>
        <dbReference type="Proteomes" id="UP000633205"/>
    </source>
</evidence>
<name>A0A916Y6P3_9MICO</name>
<organism evidence="4 5">
    <name type="scientific">Microbacterium faecale</name>
    <dbReference type="NCBI Taxonomy" id="1804630"/>
    <lineage>
        <taxon>Bacteria</taxon>
        <taxon>Bacillati</taxon>
        <taxon>Actinomycetota</taxon>
        <taxon>Actinomycetes</taxon>
        <taxon>Micrococcales</taxon>
        <taxon>Microbacteriaceae</taxon>
        <taxon>Microbacterium</taxon>
    </lineage>
</organism>
<feature type="domain" description="Recombinase" evidence="3">
    <location>
        <begin position="170"/>
        <end position="284"/>
    </location>
</feature>
<evidence type="ECO:0000259" key="3">
    <source>
        <dbReference type="PROSITE" id="PS51737"/>
    </source>
</evidence>
<reference evidence="4" key="1">
    <citation type="journal article" date="2014" name="Int. J. Syst. Evol. Microbiol.">
        <title>Complete genome sequence of Corynebacterium casei LMG S-19264T (=DSM 44701T), isolated from a smear-ripened cheese.</title>
        <authorList>
            <consortium name="US DOE Joint Genome Institute (JGI-PGF)"/>
            <person name="Walter F."/>
            <person name="Albersmeier A."/>
            <person name="Kalinowski J."/>
            <person name="Ruckert C."/>
        </authorList>
    </citation>
    <scope>NUCLEOTIDE SEQUENCE</scope>
    <source>
        <strain evidence="4">CGMCC 1.15152</strain>
    </source>
</reference>
<sequence>MTTVAPAPTPNVHAGPRAVIYVRQSRAKDDSISLANQEQLGRDYCAQKGYRVVAVKQDVVSGRKWDARPGVLAAMGMLDRHEADVIVIWKWSRLSRSRLHWAVAADRADLAGGRVESVTEPIDTSTASGRFARGVMTEYAAFQSEQIGENWAEVRAHRVRAGLPPTGGNRYGYSRDGDTYTPHPAEAPILADMYRRAVLGDGPSAIARWANISGIMRPSGGYWDVQGLRRVLDSGFAAGRIVELGSRRSPHPRTNAYHPGRHPAIIDDDTWNKYLSLRLARSTEAPARAPHMLSRLVKCTEHGAMSYSTNHEVSVLRCTVPRGTGGHSVRAHLIELYIIEWVSALPDNIGKIHEQVERASKSLANHQKQIRGLRERLERVKKRTTTLTIRHLDDKIPDDVYAATIATLEEERIALESRLTEAPPSVFDVQSVPLLAEGFGDLPPMGQNRVLRKLLWRIDLTPPTAHPRRDWRKRIIPRPKWIDTDAER</sequence>
<dbReference type="EMBL" id="BMHO01000001">
    <property type="protein sequence ID" value="GGD33385.1"/>
    <property type="molecule type" value="Genomic_DNA"/>
</dbReference>
<dbReference type="PROSITE" id="PS51736">
    <property type="entry name" value="RECOMBINASES_3"/>
    <property type="match status" value="1"/>
</dbReference>
<dbReference type="GO" id="GO:0003677">
    <property type="term" value="F:DNA binding"/>
    <property type="evidence" value="ECO:0007669"/>
    <property type="project" value="InterPro"/>
</dbReference>
<dbReference type="Proteomes" id="UP000633205">
    <property type="component" value="Unassembled WGS sequence"/>
</dbReference>
<keyword evidence="5" id="KW-1185">Reference proteome</keyword>
<comment type="caution">
    <text evidence="4">The sequence shown here is derived from an EMBL/GenBank/DDBJ whole genome shotgun (WGS) entry which is preliminary data.</text>
</comment>
<dbReference type="PANTHER" id="PTHR30461:SF23">
    <property type="entry name" value="DNA RECOMBINASE-RELATED"/>
    <property type="match status" value="1"/>
</dbReference>
<dbReference type="InterPro" id="IPR036162">
    <property type="entry name" value="Resolvase-like_N_sf"/>
</dbReference>
<dbReference type="GO" id="GO:0000150">
    <property type="term" value="F:DNA strand exchange activity"/>
    <property type="evidence" value="ECO:0007669"/>
    <property type="project" value="InterPro"/>
</dbReference>
<dbReference type="PANTHER" id="PTHR30461">
    <property type="entry name" value="DNA-INVERTASE FROM LAMBDOID PROPHAGE"/>
    <property type="match status" value="1"/>
</dbReference>
<dbReference type="Gene3D" id="3.40.50.1390">
    <property type="entry name" value="Resolvase, N-terminal catalytic domain"/>
    <property type="match status" value="1"/>
</dbReference>
<dbReference type="SUPFAM" id="SSF53041">
    <property type="entry name" value="Resolvase-like"/>
    <property type="match status" value="1"/>
</dbReference>
<evidence type="ECO:0008006" key="6">
    <source>
        <dbReference type="Google" id="ProtNLM"/>
    </source>
</evidence>
<proteinExistence type="predicted"/>
<dbReference type="InterPro" id="IPR006119">
    <property type="entry name" value="Resolv_N"/>
</dbReference>
<feature type="domain" description="Resolvase/invertase-type recombinase catalytic" evidence="2">
    <location>
        <begin position="17"/>
        <end position="162"/>
    </location>
</feature>
<dbReference type="InterPro" id="IPR011109">
    <property type="entry name" value="DNA_bind_recombinase_dom"/>
</dbReference>
<feature type="coiled-coil region" evidence="1">
    <location>
        <begin position="356"/>
        <end position="383"/>
    </location>
</feature>
<reference evidence="4" key="2">
    <citation type="submission" date="2020-09" db="EMBL/GenBank/DDBJ databases">
        <authorList>
            <person name="Sun Q."/>
            <person name="Zhou Y."/>
        </authorList>
    </citation>
    <scope>NUCLEOTIDE SEQUENCE</scope>
    <source>
        <strain evidence="4">CGMCC 1.15152</strain>
    </source>
</reference>
<dbReference type="Pfam" id="PF00239">
    <property type="entry name" value="Resolvase"/>
    <property type="match status" value="1"/>
</dbReference>
<evidence type="ECO:0000256" key="1">
    <source>
        <dbReference type="SAM" id="Coils"/>
    </source>
</evidence>
<evidence type="ECO:0000313" key="4">
    <source>
        <dbReference type="EMBL" id="GGD33385.1"/>
    </source>
</evidence>
<accession>A0A916Y6P3</accession>
<dbReference type="PROSITE" id="PS51737">
    <property type="entry name" value="RECOMBINASE_DNA_BIND"/>
    <property type="match status" value="1"/>
</dbReference>
<dbReference type="Pfam" id="PF07508">
    <property type="entry name" value="Recombinase"/>
    <property type="match status" value="1"/>
</dbReference>
<keyword evidence="1" id="KW-0175">Coiled coil</keyword>
<dbReference type="RefSeq" id="WP_188711390.1">
    <property type="nucleotide sequence ID" value="NZ_BMHO01000001.1"/>
</dbReference>
<protein>
    <recommendedName>
        <fullName evidence="6">Recombinase family protein</fullName>
    </recommendedName>
</protein>